<feature type="region of interest" description="Disordered" evidence="9">
    <location>
        <begin position="156"/>
        <end position="179"/>
    </location>
</feature>
<keyword evidence="5" id="KW-0862">Zinc</keyword>
<protein>
    <recommendedName>
        <fullName evidence="10">RING-type domain-containing protein</fullName>
    </recommendedName>
</protein>
<sequence length="753" mass="83023">MGSSCSRMGSRISRPRTNRNTNRSTIPSPICGGGGSASRATHEVVSECHGCTSQSVFPAMFQGALQMENHPAECLVKSADRCASDIHEIQDPGLESPLFTRTETVFTTPSTEVDSRSESTLAAVGDASFEGGLRNVETSNHEVFLSECKELMSPHQVSADYQHAGSGRDSSAASTSLFKEQESSAQISTNDLANIGSVNGVENTIHSVVSKTCSEVLHPSSSNSQGLDNLCSDGAPVENHMSEVMAVSDSDTNSVHVSNAPVNLPSLENEPLQEAIPSELGILVSNRERGRVDGGVLHVDVVSISSNIFPNSNPDANNHEARRNSRRLFWDAFSRRSSRRLIDSPTIVFSTDDAEDIGSHERWLVGLSGDFFDDGNIADSGHLGSRIPNLTERRRHSISEVWERLRGGLDESSRRNAFCPSGLHPDGTCSCESFLMTEESTTRASISRIVMLAEALFEVLDEIHRQPVSLSLSMVSSPAPESVVDSFPLKSHKKVDAAEAGDDVKECYICLAEYEDGDKIRVLPCSHEYHMSCVDKWLKEIHGYQYVHFVEEMFVMVPRSVLYPTLRYLLFDRVVHISVWERLRGGLDESSRRNAFCPSGFHPDGSCSCESFLMTEESTTRASISRIVMLAEALFVYCIIYVLHILDEIHRQPVCLTFPDYGLNTDIVDSFPPKSHKKVDAAEASDDVKECYICLAEYKDGDKIRVLPCHHEYHMSCVDKWLKEIHGVCPLCRGDVHDGSLKCSVSNSEMPFV</sequence>
<feature type="region of interest" description="Disordered" evidence="9">
    <location>
        <begin position="216"/>
        <end position="235"/>
    </location>
</feature>
<dbReference type="GO" id="GO:0016020">
    <property type="term" value="C:membrane"/>
    <property type="evidence" value="ECO:0007669"/>
    <property type="project" value="UniProtKB-SubCell"/>
</dbReference>
<dbReference type="Proteomes" id="UP000813462">
    <property type="component" value="Unassembled WGS sequence"/>
</dbReference>
<dbReference type="SMART" id="SM00184">
    <property type="entry name" value="RING"/>
    <property type="match status" value="2"/>
</dbReference>
<comment type="subcellular location">
    <subcellularLocation>
        <location evidence="1">Membrane</location>
        <topology evidence="1">Single-pass membrane protein</topology>
    </subcellularLocation>
</comment>
<dbReference type="SUPFAM" id="SSF57850">
    <property type="entry name" value="RING/U-box"/>
    <property type="match status" value="2"/>
</dbReference>
<keyword evidence="3" id="KW-0479">Metal-binding</keyword>
<dbReference type="GO" id="GO:0008270">
    <property type="term" value="F:zinc ion binding"/>
    <property type="evidence" value="ECO:0007669"/>
    <property type="project" value="UniProtKB-KW"/>
</dbReference>
<dbReference type="AlphaFoldDB" id="A0A978W2T1"/>
<evidence type="ECO:0000256" key="2">
    <source>
        <dbReference type="ARBA" id="ARBA00022692"/>
    </source>
</evidence>
<dbReference type="Pfam" id="PF13639">
    <property type="entry name" value="zf-RING_2"/>
    <property type="match status" value="1"/>
</dbReference>
<dbReference type="EMBL" id="JAEACU010000001">
    <property type="protein sequence ID" value="KAH7546265.1"/>
    <property type="molecule type" value="Genomic_DNA"/>
</dbReference>
<feature type="domain" description="RING-type" evidence="10">
    <location>
        <begin position="507"/>
        <end position="537"/>
    </location>
</feature>
<evidence type="ECO:0000256" key="5">
    <source>
        <dbReference type="ARBA" id="ARBA00022833"/>
    </source>
</evidence>
<feature type="domain" description="RING-type" evidence="10">
    <location>
        <begin position="691"/>
        <end position="733"/>
    </location>
</feature>
<dbReference type="PANTHER" id="PTHR47168">
    <property type="entry name" value="RING ZINC FINGER DOMAIN SUPERFAMILY PROTEIN-RELATED"/>
    <property type="match status" value="1"/>
</dbReference>
<comment type="caution">
    <text evidence="11">The sequence shown here is derived from an EMBL/GenBank/DDBJ whole genome shotgun (WGS) entry which is preliminary data.</text>
</comment>
<evidence type="ECO:0000256" key="6">
    <source>
        <dbReference type="ARBA" id="ARBA00022989"/>
    </source>
</evidence>
<dbReference type="InterPro" id="IPR013083">
    <property type="entry name" value="Znf_RING/FYVE/PHD"/>
</dbReference>
<dbReference type="Pfam" id="PF17123">
    <property type="entry name" value="zf-RING_11"/>
    <property type="match status" value="1"/>
</dbReference>
<evidence type="ECO:0000256" key="4">
    <source>
        <dbReference type="ARBA" id="ARBA00022771"/>
    </source>
</evidence>
<reference evidence="11" key="1">
    <citation type="journal article" date="2021" name="Front. Plant Sci.">
        <title>Chromosome-Scale Genome Assembly for Chinese Sour Jujube and Insights Into Its Genome Evolution and Domestication Signature.</title>
        <authorList>
            <person name="Shen L.-Y."/>
            <person name="Luo H."/>
            <person name="Wang X.-L."/>
            <person name="Wang X.-M."/>
            <person name="Qiu X.-J."/>
            <person name="Liu H."/>
            <person name="Zhou S.-S."/>
            <person name="Jia K.-H."/>
            <person name="Nie S."/>
            <person name="Bao Y.-T."/>
            <person name="Zhang R.-G."/>
            <person name="Yun Q.-Z."/>
            <person name="Chai Y.-H."/>
            <person name="Lu J.-Y."/>
            <person name="Li Y."/>
            <person name="Zhao S.-W."/>
            <person name="Mao J.-F."/>
            <person name="Jia S.-G."/>
            <person name="Mao Y.-M."/>
        </authorList>
    </citation>
    <scope>NUCLEOTIDE SEQUENCE</scope>
    <source>
        <strain evidence="11">AT0</strain>
        <tissue evidence="11">Leaf</tissue>
    </source>
</reference>
<feature type="compositionally biased region" description="Polar residues" evidence="9">
    <location>
        <begin position="216"/>
        <end position="227"/>
    </location>
</feature>
<evidence type="ECO:0000256" key="9">
    <source>
        <dbReference type="SAM" id="MobiDB-lite"/>
    </source>
</evidence>
<organism evidence="11 12">
    <name type="scientific">Ziziphus jujuba var. spinosa</name>
    <dbReference type="NCBI Taxonomy" id="714518"/>
    <lineage>
        <taxon>Eukaryota</taxon>
        <taxon>Viridiplantae</taxon>
        <taxon>Streptophyta</taxon>
        <taxon>Embryophyta</taxon>
        <taxon>Tracheophyta</taxon>
        <taxon>Spermatophyta</taxon>
        <taxon>Magnoliopsida</taxon>
        <taxon>eudicotyledons</taxon>
        <taxon>Gunneridae</taxon>
        <taxon>Pentapetalae</taxon>
        <taxon>rosids</taxon>
        <taxon>fabids</taxon>
        <taxon>Rosales</taxon>
        <taxon>Rhamnaceae</taxon>
        <taxon>Paliureae</taxon>
        <taxon>Ziziphus</taxon>
    </lineage>
</organism>
<dbReference type="FunFam" id="3.30.40.10:FF:000388">
    <property type="entry name" value="Putative RING zinc finger domain superfamily protein"/>
    <property type="match status" value="2"/>
</dbReference>
<name>A0A978W2T1_ZIZJJ</name>
<evidence type="ECO:0000313" key="12">
    <source>
        <dbReference type="Proteomes" id="UP000813462"/>
    </source>
</evidence>
<accession>A0A978W2T1</accession>
<keyword evidence="4 8" id="KW-0863">Zinc-finger</keyword>
<dbReference type="InterPro" id="IPR001841">
    <property type="entry name" value="Znf_RING"/>
</dbReference>
<dbReference type="PANTHER" id="PTHR47168:SF1">
    <property type="entry name" value="OS02G0798600 PROTEIN"/>
    <property type="match status" value="1"/>
</dbReference>
<evidence type="ECO:0000256" key="1">
    <source>
        <dbReference type="ARBA" id="ARBA00004167"/>
    </source>
</evidence>
<evidence type="ECO:0000256" key="3">
    <source>
        <dbReference type="ARBA" id="ARBA00022723"/>
    </source>
</evidence>
<dbReference type="PROSITE" id="PS50089">
    <property type="entry name" value="ZF_RING_2"/>
    <property type="match status" value="2"/>
</dbReference>
<feature type="region of interest" description="Disordered" evidence="9">
    <location>
        <begin position="1"/>
        <end position="37"/>
    </location>
</feature>
<keyword evidence="6" id="KW-1133">Transmembrane helix</keyword>
<evidence type="ECO:0000256" key="8">
    <source>
        <dbReference type="PROSITE-ProRule" id="PRU00175"/>
    </source>
</evidence>
<evidence type="ECO:0000256" key="7">
    <source>
        <dbReference type="ARBA" id="ARBA00023136"/>
    </source>
</evidence>
<evidence type="ECO:0000259" key="10">
    <source>
        <dbReference type="PROSITE" id="PS50089"/>
    </source>
</evidence>
<dbReference type="InterPro" id="IPR051653">
    <property type="entry name" value="E3_ligase_sorting_rcpt"/>
</dbReference>
<gene>
    <name evidence="11" type="ORF">FEM48_Zijuj01G0181900</name>
</gene>
<feature type="compositionally biased region" description="Low complexity" evidence="9">
    <location>
        <begin position="18"/>
        <end position="28"/>
    </location>
</feature>
<keyword evidence="7" id="KW-0472">Membrane</keyword>
<proteinExistence type="predicted"/>
<keyword evidence="2" id="KW-0812">Transmembrane</keyword>
<evidence type="ECO:0000313" key="11">
    <source>
        <dbReference type="EMBL" id="KAH7546265.1"/>
    </source>
</evidence>
<feature type="compositionally biased region" description="Polar residues" evidence="9">
    <location>
        <begin position="168"/>
        <end position="179"/>
    </location>
</feature>
<dbReference type="Gene3D" id="3.30.40.10">
    <property type="entry name" value="Zinc/RING finger domain, C3HC4 (zinc finger)"/>
    <property type="match status" value="2"/>
</dbReference>